<proteinExistence type="predicted"/>
<dbReference type="SUPFAM" id="SSF53686">
    <property type="entry name" value="Tryptophan synthase beta subunit-like PLP-dependent enzymes"/>
    <property type="match status" value="1"/>
</dbReference>
<evidence type="ECO:0000313" key="1">
    <source>
        <dbReference type="EMBL" id="CDX21050.1"/>
    </source>
</evidence>
<protein>
    <submittedName>
        <fullName evidence="1">Uncharacterized protein</fullName>
    </submittedName>
</protein>
<dbReference type="AlphaFoldDB" id="A0A090E1T0"/>
<sequence length="59" mass="6567">MLEDNMYPRYGIPTEETKEVIRLCARLESMITDPVYEGKSMEGIIPKAACGDSRGLSLS</sequence>
<gene>
    <name evidence="1" type="ORF">MPL3356_340154</name>
</gene>
<dbReference type="EMBL" id="CCMZ01000028">
    <property type="protein sequence ID" value="CDX21050.1"/>
    <property type="molecule type" value="Genomic_DNA"/>
</dbReference>
<dbReference type="Gene3D" id="3.40.50.1100">
    <property type="match status" value="1"/>
</dbReference>
<accession>A0A090E1T0</accession>
<evidence type="ECO:0000313" key="2">
    <source>
        <dbReference type="Proteomes" id="UP000045285"/>
    </source>
</evidence>
<reference evidence="2" key="1">
    <citation type="submission" date="2014-08" db="EMBL/GenBank/DDBJ databases">
        <authorList>
            <person name="Moulin L."/>
        </authorList>
    </citation>
    <scope>NUCLEOTIDE SEQUENCE [LARGE SCALE GENOMIC DNA]</scope>
</reference>
<dbReference type="Proteomes" id="UP000045285">
    <property type="component" value="Unassembled WGS sequence"/>
</dbReference>
<name>A0A090E1T0_MESPL</name>
<keyword evidence="2" id="KW-1185">Reference proteome</keyword>
<dbReference type="InterPro" id="IPR036052">
    <property type="entry name" value="TrpB-like_PALP_sf"/>
</dbReference>
<organism evidence="1 2">
    <name type="scientific">Mesorhizobium plurifarium</name>
    <dbReference type="NCBI Taxonomy" id="69974"/>
    <lineage>
        <taxon>Bacteria</taxon>
        <taxon>Pseudomonadati</taxon>
        <taxon>Pseudomonadota</taxon>
        <taxon>Alphaproteobacteria</taxon>
        <taxon>Hyphomicrobiales</taxon>
        <taxon>Phyllobacteriaceae</taxon>
        <taxon>Mesorhizobium</taxon>
    </lineage>
</organism>